<gene>
    <name evidence="1" type="ORF">CHCC15381_0125</name>
</gene>
<protein>
    <submittedName>
        <fullName evidence="1">Uncharacterized protein</fullName>
    </submittedName>
</protein>
<reference evidence="1 2" key="1">
    <citation type="submission" date="2019-06" db="EMBL/GenBank/DDBJ databases">
        <title>Genome sequence analysis of &gt;100 Bacillus licheniformis strains suggests intrinsic resistance to this species.</title>
        <authorList>
            <person name="Wels M."/>
            <person name="Siezen R.J."/>
            <person name="Johansen E."/>
            <person name="Stuer-Lauridsen B."/>
            <person name="Bjerre K."/>
            <person name="Nielsen B.K.K."/>
        </authorList>
    </citation>
    <scope>NUCLEOTIDE SEQUENCE [LARGE SCALE GENOMIC DNA]</scope>
    <source>
        <strain evidence="1 2">BAC-15381</strain>
    </source>
</reference>
<organism evidence="1 2">
    <name type="scientific">Bacillus paralicheniformis</name>
    <dbReference type="NCBI Taxonomy" id="1648923"/>
    <lineage>
        <taxon>Bacteria</taxon>
        <taxon>Bacillati</taxon>
        <taxon>Bacillota</taxon>
        <taxon>Bacilli</taxon>
        <taxon>Bacillales</taxon>
        <taxon>Bacillaceae</taxon>
        <taxon>Bacillus</taxon>
    </lineage>
</organism>
<evidence type="ECO:0000313" key="1">
    <source>
        <dbReference type="EMBL" id="TWL33618.1"/>
    </source>
</evidence>
<accession>A0ABY3FPV5</accession>
<sequence length="44" mass="5024">MILTSSTAFQNGFMISFYESAYIEPGKRPFSRSETDASLVNHEY</sequence>
<dbReference type="EMBL" id="NILF01000067">
    <property type="protein sequence ID" value="TWL33618.1"/>
    <property type="molecule type" value="Genomic_DNA"/>
</dbReference>
<name>A0ABY3FPV5_9BACI</name>
<comment type="caution">
    <text evidence="1">The sequence shown here is derived from an EMBL/GenBank/DDBJ whole genome shotgun (WGS) entry which is preliminary data.</text>
</comment>
<evidence type="ECO:0000313" key="2">
    <source>
        <dbReference type="Proteomes" id="UP000429980"/>
    </source>
</evidence>
<proteinExistence type="predicted"/>
<dbReference type="Proteomes" id="UP000429980">
    <property type="component" value="Unassembled WGS sequence"/>
</dbReference>
<keyword evidence="2" id="KW-1185">Reference proteome</keyword>